<comment type="caution">
    <text evidence="8">The sequence shown here is derived from an EMBL/GenBank/DDBJ whole genome shotgun (WGS) entry which is preliminary data.</text>
</comment>
<dbReference type="Proteomes" id="UP001500767">
    <property type="component" value="Unassembled WGS sequence"/>
</dbReference>
<name>A0ABP6Y451_9ACTN</name>
<evidence type="ECO:0000256" key="4">
    <source>
        <dbReference type="ARBA" id="ARBA00023163"/>
    </source>
</evidence>
<keyword evidence="3" id="KW-0238">DNA-binding</keyword>
<evidence type="ECO:0000256" key="1">
    <source>
        <dbReference type="ARBA" id="ARBA00023015"/>
    </source>
</evidence>
<evidence type="ECO:0000256" key="3">
    <source>
        <dbReference type="ARBA" id="ARBA00023125"/>
    </source>
</evidence>
<dbReference type="NCBIfam" id="TIGR02937">
    <property type="entry name" value="sigma70-ECF"/>
    <property type="match status" value="1"/>
</dbReference>
<evidence type="ECO:0000259" key="7">
    <source>
        <dbReference type="Pfam" id="PF04545"/>
    </source>
</evidence>
<dbReference type="InterPro" id="IPR013324">
    <property type="entry name" value="RNA_pol_sigma_r3/r4-like"/>
</dbReference>
<keyword evidence="1" id="KW-0805">Transcription regulation</keyword>
<feature type="compositionally biased region" description="Low complexity" evidence="5">
    <location>
        <begin position="1"/>
        <end position="11"/>
    </location>
</feature>
<evidence type="ECO:0000313" key="9">
    <source>
        <dbReference type="Proteomes" id="UP001500767"/>
    </source>
</evidence>
<dbReference type="InterPro" id="IPR007630">
    <property type="entry name" value="RNA_pol_sigma70_r4"/>
</dbReference>
<proteinExistence type="predicted"/>
<organism evidence="8 9">
    <name type="scientific">Microlunatus spumicola</name>
    <dbReference type="NCBI Taxonomy" id="81499"/>
    <lineage>
        <taxon>Bacteria</taxon>
        <taxon>Bacillati</taxon>
        <taxon>Actinomycetota</taxon>
        <taxon>Actinomycetes</taxon>
        <taxon>Propionibacteriales</taxon>
        <taxon>Propionibacteriaceae</taxon>
        <taxon>Microlunatus</taxon>
    </lineage>
</organism>
<dbReference type="SUPFAM" id="SSF88659">
    <property type="entry name" value="Sigma3 and sigma4 domains of RNA polymerase sigma factors"/>
    <property type="match status" value="2"/>
</dbReference>
<evidence type="ECO:0000256" key="2">
    <source>
        <dbReference type="ARBA" id="ARBA00023082"/>
    </source>
</evidence>
<dbReference type="Gene3D" id="1.20.120.1810">
    <property type="match status" value="1"/>
</dbReference>
<protein>
    <submittedName>
        <fullName evidence="8">SigB/SigF/SigG family RNA polymerase sigma factor</fullName>
    </submittedName>
</protein>
<feature type="domain" description="RNA polymerase sigma-70 region 2" evidence="6">
    <location>
        <begin position="58"/>
        <end position="123"/>
    </location>
</feature>
<dbReference type="SUPFAM" id="SSF88946">
    <property type="entry name" value="Sigma2 domain of RNA polymerase sigma factors"/>
    <property type="match status" value="1"/>
</dbReference>
<dbReference type="InterPro" id="IPR013325">
    <property type="entry name" value="RNA_pol_sigma_r2"/>
</dbReference>
<evidence type="ECO:0000256" key="5">
    <source>
        <dbReference type="SAM" id="MobiDB-lite"/>
    </source>
</evidence>
<dbReference type="Pfam" id="PF04542">
    <property type="entry name" value="Sigma70_r2"/>
    <property type="match status" value="1"/>
</dbReference>
<dbReference type="InterPro" id="IPR007627">
    <property type="entry name" value="RNA_pol_sigma70_r2"/>
</dbReference>
<dbReference type="CDD" id="cd06171">
    <property type="entry name" value="Sigma70_r4"/>
    <property type="match status" value="1"/>
</dbReference>
<dbReference type="EMBL" id="BAAAYR010000004">
    <property type="protein sequence ID" value="GAA3575074.1"/>
    <property type="molecule type" value="Genomic_DNA"/>
</dbReference>
<dbReference type="PANTHER" id="PTHR30385:SF4">
    <property type="entry name" value="RNA POLYMERASE SIGMA-E FACTOR"/>
    <property type="match status" value="1"/>
</dbReference>
<feature type="domain" description="RNA polymerase sigma-70 region 4" evidence="7">
    <location>
        <begin position="213"/>
        <end position="258"/>
    </location>
</feature>
<dbReference type="Pfam" id="PF04545">
    <property type="entry name" value="Sigma70_r4"/>
    <property type="match status" value="1"/>
</dbReference>
<dbReference type="RefSeq" id="WP_204910213.1">
    <property type="nucleotide sequence ID" value="NZ_BAAAYR010000004.1"/>
</dbReference>
<sequence length="274" mass="30541">MPLSPSLLPLSDGGGNVPRGSDPAQRQELAELTLARLRAARDADDATRQLLFDEVVVSHLWLADSVARRFRDRGEDLDDLRQIARSGLVEACARFDPDQGSFAAFAFPTVTGLVKRHFRDHGWSVRPSRPTQELSAEMWRRWPEVAQAVGGEPTERQLAEVLCVPLDDVRRARRATQAYTCSSLDALTQDHESDDPDSERCDAHVLVSSVWKDLTEAEQQLLRMRFFEERSQGDIAGVLGTNQMQVSRMLARLLKKLRGLIGSLDEPGHPAHAA</sequence>
<keyword evidence="9" id="KW-1185">Reference proteome</keyword>
<dbReference type="Gene3D" id="1.20.140.160">
    <property type="match status" value="1"/>
</dbReference>
<gene>
    <name evidence="8" type="ORF">GCM10022197_35180</name>
</gene>
<dbReference type="InterPro" id="IPR014284">
    <property type="entry name" value="RNA_pol_sigma-70_dom"/>
</dbReference>
<accession>A0ABP6Y451</accession>
<keyword evidence="4" id="KW-0804">Transcription</keyword>
<feature type="region of interest" description="Disordered" evidence="5">
    <location>
        <begin position="1"/>
        <end position="24"/>
    </location>
</feature>
<evidence type="ECO:0000313" key="8">
    <source>
        <dbReference type="EMBL" id="GAA3575074.1"/>
    </source>
</evidence>
<reference evidence="9" key="1">
    <citation type="journal article" date="2019" name="Int. J. Syst. Evol. Microbiol.">
        <title>The Global Catalogue of Microorganisms (GCM) 10K type strain sequencing project: providing services to taxonomists for standard genome sequencing and annotation.</title>
        <authorList>
            <consortium name="The Broad Institute Genomics Platform"/>
            <consortium name="The Broad Institute Genome Sequencing Center for Infectious Disease"/>
            <person name="Wu L."/>
            <person name="Ma J."/>
        </authorList>
    </citation>
    <scope>NUCLEOTIDE SEQUENCE [LARGE SCALE GENOMIC DNA]</scope>
    <source>
        <strain evidence="9">JCM 16540</strain>
    </source>
</reference>
<dbReference type="PANTHER" id="PTHR30385">
    <property type="entry name" value="SIGMA FACTOR F FLAGELLAR"/>
    <property type="match status" value="1"/>
</dbReference>
<keyword evidence="2" id="KW-0731">Sigma factor</keyword>
<evidence type="ECO:0000259" key="6">
    <source>
        <dbReference type="Pfam" id="PF04542"/>
    </source>
</evidence>